<evidence type="ECO:0008006" key="4">
    <source>
        <dbReference type="Google" id="ProtNLM"/>
    </source>
</evidence>
<feature type="compositionally biased region" description="Pro residues" evidence="1">
    <location>
        <begin position="73"/>
        <end position="82"/>
    </location>
</feature>
<protein>
    <recommendedName>
        <fullName evidence="4">Lipoprotein</fullName>
    </recommendedName>
</protein>
<organism evidence="2 3">
    <name type="scientific">Xanthobacter dioxanivorans</name>
    <dbReference type="NCBI Taxonomy" id="2528964"/>
    <lineage>
        <taxon>Bacteria</taxon>
        <taxon>Pseudomonadati</taxon>
        <taxon>Pseudomonadota</taxon>
        <taxon>Alphaproteobacteria</taxon>
        <taxon>Hyphomicrobiales</taxon>
        <taxon>Xanthobacteraceae</taxon>
        <taxon>Xanthobacter</taxon>
    </lineage>
</organism>
<dbReference type="KEGG" id="xdi:EZH22_09955"/>
<dbReference type="RefSeq" id="WP_203195486.1">
    <property type="nucleotide sequence ID" value="NZ_CP063362.1"/>
</dbReference>
<evidence type="ECO:0000313" key="3">
    <source>
        <dbReference type="Proteomes" id="UP000596427"/>
    </source>
</evidence>
<gene>
    <name evidence="2" type="ORF">EZH22_09955</name>
</gene>
<proteinExistence type="predicted"/>
<evidence type="ECO:0000256" key="1">
    <source>
        <dbReference type="SAM" id="MobiDB-lite"/>
    </source>
</evidence>
<sequence length="89" mass="9475">MKIENGVFRSLRLVLGLGLALSVAGCESTDFFSFLEQQKKPLPGARNPVFPTGVPGVDYSSRSLGQPSNPAAVEPPPTPPPSGQQQQQR</sequence>
<evidence type="ECO:0000313" key="2">
    <source>
        <dbReference type="EMBL" id="QRG08575.1"/>
    </source>
</evidence>
<dbReference type="AlphaFoldDB" id="A0A974SK90"/>
<keyword evidence="3" id="KW-1185">Reference proteome</keyword>
<name>A0A974SK90_9HYPH</name>
<accession>A0A974SK90</accession>
<reference evidence="2 3" key="1">
    <citation type="submission" date="2020-10" db="EMBL/GenBank/DDBJ databases">
        <title>Degradation of 1,4-Dioxane by Xanthobacter sp. YN2, via a Novel Group-2 Soluble Di-Iron Monooxygenase.</title>
        <authorList>
            <person name="Ma F."/>
            <person name="Wang Y."/>
            <person name="Yang J."/>
            <person name="Guo H."/>
            <person name="Su D."/>
            <person name="Yu L."/>
        </authorList>
    </citation>
    <scope>NUCLEOTIDE SEQUENCE [LARGE SCALE GENOMIC DNA]</scope>
    <source>
        <strain evidence="2 3">YN2</strain>
    </source>
</reference>
<dbReference type="EMBL" id="CP063362">
    <property type="protein sequence ID" value="QRG08575.1"/>
    <property type="molecule type" value="Genomic_DNA"/>
</dbReference>
<feature type="region of interest" description="Disordered" evidence="1">
    <location>
        <begin position="42"/>
        <end position="89"/>
    </location>
</feature>
<dbReference type="Proteomes" id="UP000596427">
    <property type="component" value="Chromosome"/>
</dbReference>
<dbReference type="PROSITE" id="PS51257">
    <property type="entry name" value="PROKAR_LIPOPROTEIN"/>
    <property type="match status" value="1"/>
</dbReference>